<dbReference type="InterPro" id="IPR006654">
    <property type="entry name" value="Trp_synth_beta"/>
</dbReference>
<dbReference type="PROSITE" id="PS00168">
    <property type="entry name" value="TRP_SYNTHASE_BETA"/>
    <property type="match status" value="1"/>
</dbReference>
<evidence type="ECO:0000259" key="13">
    <source>
        <dbReference type="Pfam" id="PF00291"/>
    </source>
</evidence>
<comment type="subunit">
    <text evidence="5 12">Tetramer of two alpha and two beta chains.</text>
</comment>
<comment type="similarity">
    <text evidence="4 12">Belongs to the TrpB family.</text>
</comment>
<evidence type="ECO:0000313" key="14">
    <source>
        <dbReference type="EMBL" id="ACB84311.1"/>
    </source>
</evidence>
<proteinExistence type="inferred from homology"/>
<comment type="pathway">
    <text evidence="3 12">Amino-acid biosynthesis; L-tryptophan biosynthesis; L-tryptophan from chorismate: step 5/5.</text>
</comment>
<dbReference type="FunFam" id="3.40.50.1100:FF:000001">
    <property type="entry name" value="Tryptophan synthase beta chain"/>
    <property type="match status" value="1"/>
</dbReference>
<dbReference type="STRING" id="457570.Nther_0720"/>
<dbReference type="Pfam" id="PF00291">
    <property type="entry name" value="PALP"/>
    <property type="match status" value="1"/>
</dbReference>
<evidence type="ECO:0000256" key="9">
    <source>
        <dbReference type="ARBA" id="ARBA00023141"/>
    </source>
</evidence>
<keyword evidence="15" id="KW-1185">Reference proteome</keyword>
<keyword evidence="10 12" id="KW-0456">Lyase</keyword>
<dbReference type="CDD" id="cd06446">
    <property type="entry name" value="Trp-synth_B"/>
    <property type="match status" value="1"/>
</dbReference>
<dbReference type="OrthoDB" id="9766131at2"/>
<organism evidence="14 15">
    <name type="scientific">Natranaerobius thermophilus (strain ATCC BAA-1301 / DSM 18059 / JW/NM-WN-LF)</name>
    <dbReference type="NCBI Taxonomy" id="457570"/>
    <lineage>
        <taxon>Bacteria</taxon>
        <taxon>Bacillati</taxon>
        <taxon>Bacillota</taxon>
        <taxon>Clostridia</taxon>
        <taxon>Natranaerobiales</taxon>
        <taxon>Natranaerobiaceae</taxon>
        <taxon>Natranaerobius</taxon>
    </lineage>
</organism>
<sequence>MTKIGFYGEFGGQHVDEALKPSLEELTEFYYKYKDDSDFYKEFEYHLHTFGGRPTPLYYAKNLTEKLGGGKIFLKREDLNHLGAHKLNNTIGQILLAQKMGKQEIVAETGAGQHGVATAAVSAKFGFNCTIFMGALDAKKQPLNVFRMELLGAKVIKVESGNQTLNDAVNEALSYWVENLENTHYLLGSCVGPHPYPTIVRDYQSVIGREAKVQINELEGKNPDHIVACVGGGSNAIGLFSAFIDNSEVKIHGVEAGGKSLTKGDHAATLTQGEPGMLHGAYTYYLKGEGDAPHDTHSISSGLDYPGVGPEHSHLKASGRASYVAVTDQEALEAYRDLAFCEGIVPALESSHALAYLNKLAPNTDKDELIIVNLSGRGDKDVEAVAKHTGL</sequence>
<evidence type="ECO:0000256" key="10">
    <source>
        <dbReference type="ARBA" id="ARBA00023239"/>
    </source>
</evidence>
<dbReference type="EMBL" id="CP001034">
    <property type="protein sequence ID" value="ACB84311.1"/>
    <property type="molecule type" value="Genomic_DNA"/>
</dbReference>
<dbReference type="InterPro" id="IPR006653">
    <property type="entry name" value="Trp_synth_b_CS"/>
</dbReference>
<keyword evidence="6 12" id="KW-0028">Amino-acid biosynthesis</keyword>
<dbReference type="KEGG" id="nth:Nther_0720"/>
<keyword evidence="7 12" id="KW-0822">Tryptophan biosynthesis</keyword>
<dbReference type="NCBIfam" id="TIGR00263">
    <property type="entry name" value="trpB"/>
    <property type="match status" value="1"/>
</dbReference>
<dbReference type="eggNOG" id="COG0133">
    <property type="taxonomic scope" value="Bacteria"/>
</dbReference>
<dbReference type="PANTHER" id="PTHR48077:SF3">
    <property type="entry name" value="TRYPTOPHAN SYNTHASE"/>
    <property type="match status" value="1"/>
</dbReference>
<dbReference type="HOGENOM" id="CLU_016734_3_1_9"/>
<dbReference type="GO" id="GO:0005737">
    <property type="term" value="C:cytoplasm"/>
    <property type="evidence" value="ECO:0007669"/>
    <property type="project" value="TreeGrafter"/>
</dbReference>
<dbReference type="PIRSF" id="PIRSF001413">
    <property type="entry name" value="Trp_syn_beta"/>
    <property type="match status" value="1"/>
</dbReference>
<feature type="domain" description="Tryptophan synthase beta chain-like PALP" evidence="13">
    <location>
        <begin position="50"/>
        <end position="376"/>
    </location>
</feature>
<dbReference type="RefSeq" id="WP_012447195.1">
    <property type="nucleotide sequence ID" value="NC_010718.1"/>
</dbReference>
<dbReference type="PANTHER" id="PTHR48077">
    <property type="entry name" value="TRYPTOPHAN SYNTHASE-RELATED"/>
    <property type="match status" value="1"/>
</dbReference>
<evidence type="ECO:0000256" key="8">
    <source>
        <dbReference type="ARBA" id="ARBA00022898"/>
    </source>
</evidence>
<evidence type="ECO:0000256" key="7">
    <source>
        <dbReference type="ARBA" id="ARBA00022822"/>
    </source>
</evidence>
<dbReference type="UniPathway" id="UPA00035">
    <property type="reaction ID" value="UER00044"/>
</dbReference>
<dbReference type="FunFam" id="3.40.50.1100:FF:000004">
    <property type="entry name" value="Tryptophan synthase beta chain"/>
    <property type="match status" value="1"/>
</dbReference>
<evidence type="ECO:0000256" key="12">
    <source>
        <dbReference type="HAMAP-Rule" id="MF_00133"/>
    </source>
</evidence>
<protein>
    <recommendedName>
        <fullName evidence="12">Tryptophan synthase beta chain</fullName>
        <ecNumber evidence="12">4.2.1.20</ecNumber>
    </recommendedName>
</protein>
<dbReference type="SUPFAM" id="SSF53686">
    <property type="entry name" value="Tryptophan synthase beta subunit-like PLP-dependent enzymes"/>
    <property type="match status" value="1"/>
</dbReference>
<dbReference type="FunCoup" id="B2A7B7">
    <property type="interactions" value="401"/>
</dbReference>
<reference evidence="14 15" key="2">
    <citation type="journal article" date="2011" name="J. Bacteriol.">
        <title>Complete genome sequence of the anaerobic, halophilic alkalithermophile Natranaerobius thermophilus JW/NM-WN-LF.</title>
        <authorList>
            <person name="Zhao B."/>
            <person name="Mesbah N.M."/>
            <person name="Dalin E."/>
            <person name="Goodwin L."/>
            <person name="Nolan M."/>
            <person name="Pitluck S."/>
            <person name="Chertkov O."/>
            <person name="Brettin T.S."/>
            <person name="Han J."/>
            <person name="Larimer F.W."/>
            <person name="Land M.L."/>
            <person name="Hauser L."/>
            <person name="Kyrpides N."/>
            <person name="Wiegel J."/>
        </authorList>
    </citation>
    <scope>NUCLEOTIDE SEQUENCE [LARGE SCALE GENOMIC DNA]</scope>
    <source>
        <strain evidence="15">ATCC BAA-1301 / DSM 18059 / JW/NM-WN-LF</strain>
    </source>
</reference>
<dbReference type="AlphaFoldDB" id="B2A7B7"/>
<name>B2A7B7_NATTJ</name>
<keyword evidence="9 12" id="KW-0057">Aromatic amino acid biosynthesis</keyword>
<feature type="modified residue" description="N6-(pyridoxal phosphate)lysine" evidence="12">
    <location>
        <position position="86"/>
    </location>
</feature>
<dbReference type="InterPro" id="IPR001926">
    <property type="entry name" value="TrpB-like_PALP"/>
</dbReference>
<accession>B2A7B7</accession>
<keyword evidence="8 12" id="KW-0663">Pyridoxal phosphate</keyword>
<evidence type="ECO:0000256" key="5">
    <source>
        <dbReference type="ARBA" id="ARBA00011270"/>
    </source>
</evidence>
<dbReference type="EC" id="4.2.1.20" evidence="12"/>
<evidence type="ECO:0000256" key="4">
    <source>
        <dbReference type="ARBA" id="ARBA00009982"/>
    </source>
</evidence>
<comment type="catalytic activity">
    <reaction evidence="11 12">
        <text>(1S,2R)-1-C-(indol-3-yl)glycerol 3-phosphate + L-serine = D-glyceraldehyde 3-phosphate + L-tryptophan + H2O</text>
        <dbReference type="Rhea" id="RHEA:10532"/>
        <dbReference type="ChEBI" id="CHEBI:15377"/>
        <dbReference type="ChEBI" id="CHEBI:33384"/>
        <dbReference type="ChEBI" id="CHEBI:57912"/>
        <dbReference type="ChEBI" id="CHEBI:58866"/>
        <dbReference type="ChEBI" id="CHEBI:59776"/>
        <dbReference type="EC" id="4.2.1.20"/>
    </reaction>
</comment>
<evidence type="ECO:0000256" key="11">
    <source>
        <dbReference type="ARBA" id="ARBA00049047"/>
    </source>
</evidence>
<reference evidence="14 15" key="1">
    <citation type="submission" date="2008-04" db="EMBL/GenBank/DDBJ databases">
        <title>Complete sequence of chromosome of Natranaerobius thermophilus JW/NM-WN-LF.</title>
        <authorList>
            <consortium name="US DOE Joint Genome Institute"/>
            <person name="Copeland A."/>
            <person name="Lucas S."/>
            <person name="Lapidus A."/>
            <person name="Glavina del Rio T."/>
            <person name="Dalin E."/>
            <person name="Tice H."/>
            <person name="Bruce D."/>
            <person name="Goodwin L."/>
            <person name="Pitluck S."/>
            <person name="Chertkov O."/>
            <person name="Brettin T."/>
            <person name="Detter J.C."/>
            <person name="Han C."/>
            <person name="Kuske C.R."/>
            <person name="Schmutz J."/>
            <person name="Larimer F."/>
            <person name="Land M."/>
            <person name="Hauser L."/>
            <person name="Kyrpides N."/>
            <person name="Lykidis A."/>
            <person name="Mesbah N.M."/>
            <person name="Wiegel J."/>
        </authorList>
    </citation>
    <scope>NUCLEOTIDE SEQUENCE [LARGE SCALE GENOMIC DNA]</scope>
    <source>
        <strain evidence="15">ATCC BAA-1301 / DSM 18059 / JW/NM-WN-LF</strain>
    </source>
</reference>
<evidence type="ECO:0000256" key="3">
    <source>
        <dbReference type="ARBA" id="ARBA00004733"/>
    </source>
</evidence>
<dbReference type="Proteomes" id="UP000001683">
    <property type="component" value="Chromosome"/>
</dbReference>
<dbReference type="HAMAP" id="MF_00133">
    <property type="entry name" value="Trp_synth_beta"/>
    <property type="match status" value="1"/>
</dbReference>
<evidence type="ECO:0000256" key="2">
    <source>
        <dbReference type="ARBA" id="ARBA00002786"/>
    </source>
</evidence>
<dbReference type="Gene3D" id="3.40.50.1100">
    <property type="match status" value="2"/>
</dbReference>
<evidence type="ECO:0000256" key="1">
    <source>
        <dbReference type="ARBA" id="ARBA00001933"/>
    </source>
</evidence>
<dbReference type="InParanoid" id="B2A7B7"/>
<dbReference type="GO" id="GO:0004834">
    <property type="term" value="F:tryptophan synthase activity"/>
    <property type="evidence" value="ECO:0007669"/>
    <property type="project" value="UniProtKB-UniRule"/>
</dbReference>
<evidence type="ECO:0000313" key="15">
    <source>
        <dbReference type="Proteomes" id="UP000001683"/>
    </source>
</evidence>
<dbReference type="InterPro" id="IPR036052">
    <property type="entry name" value="TrpB-like_PALP_sf"/>
</dbReference>
<gene>
    <name evidence="12" type="primary">trpB</name>
    <name evidence="14" type="ordered locus">Nther_0720</name>
</gene>
<evidence type="ECO:0000256" key="6">
    <source>
        <dbReference type="ARBA" id="ARBA00022605"/>
    </source>
</evidence>
<comment type="function">
    <text evidence="2 12">The beta subunit is responsible for the synthesis of L-tryptophan from indole and L-serine.</text>
</comment>
<dbReference type="InterPro" id="IPR023026">
    <property type="entry name" value="Trp_synth_beta/beta-like"/>
</dbReference>
<comment type="cofactor">
    <cofactor evidence="1 12">
        <name>pyridoxal 5'-phosphate</name>
        <dbReference type="ChEBI" id="CHEBI:597326"/>
    </cofactor>
</comment>